<feature type="domain" description="Importin N-terminal" evidence="6">
    <location>
        <begin position="30"/>
        <end position="109"/>
    </location>
</feature>
<evidence type="ECO:0000313" key="7">
    <source>
        <dbReference type="EMBL" id="KAK9788463.1"/>
    </source>
</evidence>
<dbReference type="Pfam" id="PF03810">
    <property type="entry name" value="IBN_N"/>
    <property type="match status" value="1"/>
</dbReference>
<proteinExistence type="inferred from homology"/>
<evidence type="ECO:0000256" key="2">
    <source>
        <dbReference type="ARBA" id="ARBA00007991"/>
    </source>
</evidence>
<dbReference type="GO" id="GO:0031267">
    <property type="term" value="F:small GTPase binding"/>
    <property type="evidence" value="ECO:0007669"/>
    <property type="project" value="InterPro"/>
</dbReference>
<sequence>MDQQAAGIPDPTPQLVFQAITAVSTGDTSADALLRRWETDAAAGFLQTLLAIVEEVDGVAPPLRQLAAIVAKNAVGSSWRKTMGSREWSRIPSQEKGQVKEAALRLLFREPSDVIALQLGLLITNIARFDFPSEWPNLLSHLQSAVLWNGPASMRDRQRALFTLKNVIRALRAKRFVIEPSALAGQAGDITITAQEMAAITRGLSEKRERMVAMVGNTFPALAQEWQAHVQLLIHGPADLWQERANLGNQCLFVLREILQTLAIWDTTRSDRWDDSRVSVLHEAASQGSARRDNSFRGNAQGGAEQNGANSDAEGRDITPQVEKFFEGAHHALQALQGVLPDEADPVATLRAELASLTCERITQCITAAMDKTPAGFASYLPHFLPLFTQGNLLNPTAHTIHQFFRGKRRVVATRFLSRSLLCPLYRTETIAANRRDPPEDKSMKQQWEREMAGLEKAEASINSLFAESSCGQLVEAIVAKYLALSEEELQEWREDPEGFVRSGDVEASPDADTPRACGVALLLCMLERGGNVVAHTLMNLASRLQVNSATPLQGEGRQGQEVVILREAVYRGLGEALMQMEPLMPFAQWWQGELRHLVVSCLQAEQQQANSLQKPVTASLLAGAVLEDEQFVRRRMGARMPRGNWLPNQMALPLAALFGGLHNLDTLSPDQEQNFNARLSTLEQAAPAMLPALFELLGRVEEVESRLRGLQLVSIIVEVLGAQALPVLGTIAQYLPQLWTAAKNASNNKETGSVTRLHSALIAVLTHLISRLGHLAISHAAVESVLFPLLSHSLDVSESHGDILVDEALPLVQATLTSSPSVTPNLQMLLPYLVRALSSGADRTALFHVVESYLVIGNSSLLQESAHVLVPALLRSVEEAQKAQAEANARQGSGGSEQHPGGLALLRSSPKSTKGVAREVLDEAMAASGIVAVLLATSLQQSAHLLAPVLRVMAGAVNIQTGRGLSLAEAYLEALSHLLYAEPSAMPQLLNNDEAQQAAFFDKWLSAATAKKLEEVLGFVGMTPAGRLRRHKAAVAMTRIASSGCCPALSNPQRLARVLQLVCTAAKEQGQFAGDQGALRDALKEDEQGKAQEDRDHVAMRKLALSYNNPLRQQSAEDALQALLHCSQMTHQQSAVLEALSFLDHHMESYVRAVLSSPHAAMQNLSISGQPRSTP</sequence>
<dbReference type="EMBL" id="JALJOQ010000225">
    <property type="protein sequence ID" value="KAK9788463.1"/>
    <property type="molecule type" value="Genomic_DNA"/>
</dbReference>
<name>A0AAW1NNW6_9CHLO</name>
<evidence type="ECO:0000256" key="3">
    <source>
        <dbReference type="ARBA" id="ARBA00022448"/>
    </source>
</evidence>
<accession>A0AAW1NNW6</accession>
<gene>
    <name evidence="7" type="ORF">WJX73_006537</name>
</gene>
<dbReference type="GO" id="GO:0005635">
    <property type="term" value="C:nuclear envelope"/>
    <property type="evidence" value="ECO:0007669"/>
    <property type="project" value="TreeGrafter"/>
</dbReference>
<dbReference type="SMART" id="SM00913">
    <property type="entry name" value="IBN_N"/>
    <property type="match status" value="1"/>
</dbReference>
<comment type="similarity">
    <text evidence="2">Belongs to the importin beta family.</text>
</comment>
<dbReference type="Proteomes" id="UP001465755">
    <property type="component" value="Unassembled WGS sequence"/>
</dbReference>
<dbReference type="PANTHER" id="PTHR10997:SF70">
    <property type="entry name" value="IMPORTIN N-TERMINAL DOMAIN-CONTAINING PROTEIN"/>
    <property type="match status" value="1"/>
</dbReference>
<evidence type="ECO:0000313" key="8">
    <source>
        <dbReference type="Proteomes" id="UP001465755"/>
    </source>
</evidence>
<dbReference type="InterPro" id="IPR011989">
    <property type="entry name" value="ARM-like"/>
</dbReference>
<comment type="caution">
    <text evidence="7">The sequence shown here is derived from an EMBL/GenBank/DDBJ whole genome shotgun (WGS) entry which is preliminary data.</text>
</comment>
<dbReference type="PANTHER" id="PTHR10997">
    <property type="entry name" value="IMPORTIN-7, 8, 11"/>
    <property type="match status" value="1"/>
</dbReference>
<evidence type="ECO:0000256" key="4">
    <source>
        <dbReference type="ARBA" id="ARBA00023242"/>
    </source>
</evidence>
<keyword evidence="3" id="KW-0813">Transport</keyword>
<keyword evidence="4" id="KW-0539">Nucleus</keyword>
<dbReference type="GO" id="GO:0005829">
    <property type="term" value="C:cytosol"/>
    <property type="evidence" value="ECO:0007669"/>
    <property type="project" value="TreeGrafter"/>
</dbReference>
<dbReference type="PROSITE" id="PS50166">
    <property type="entry name" value="IMPORTIN_B_NT"/>
    <property type="match status" value="1"/>
</dbReference>
<dbReference type="InterPro" id="IPR016024">
    <property type="entry name" value="ARM-type_fold"/>
</dbReference>
<reference evidence="7 8" key="1">
    <citation type="journal article" date="2024" name="Nat. Commun.">
        <title>Phylogenomics reveals the evolutionary origins of lichenization in chlorophyte algae.</title>
        <authorList>
            <person name="Puginier C."/>
            <person name="Libourel C."/>
            <person name="Otte J."/>
            <person name="Skaloud P."/>
            <person name="Haon M."/>
            <person name="Grisel S."/>
            <person name="Petersen M."/>
            <person name="Berrin J.G."/>
            <person name="Delaux P.M."/>
            <person name="Dal Grande F."/>
            <person name="Keller J."/>
        </authorList>
    </citation>
    <scope>NUCLEOTIDE SEQUENCE [LARGE SCALE GENOMIC DNA]</scope>
    <source>
        <strain evidence="7 8">SAG 2036</strain>
    </source>
</reference>
<dbReference type="Gene3D" id="1.25.10.10">
    <property type="entry name" value="Leucine-rich Repeat Variant"/>
    <property type="match status" value="1"/>
</dbReference>
<dbReference type="GO" id="GO:0006606">
    <property type="term" value="P:protein import into nucleus"/>
    <property type="evidence" value="ECO:0007669"/>
    <property type="project" value="TreeGrafter"/>
</dbReference>
<dbReference type="InterPro" id="IPR001494">
    <property type="entry name" value="Importin-beta_N"/>
</dbReference>
<feature type="compositionally biased region" description="Low complexity" evidence="5">
    <location>
        <begin position="298"/>
        <end position="310"/>
    </location>
</feature>
<dbReference type="InterPro" id="IPR058669">
    <property type="entry name" value="TPR_IPO7/11-like"/>
</dbReference>
<dbReference type="SUPFAM" id="SSF48371">
    <property type="entry name" value="ARM repeat"/>
    <property type="match status" value="1"/>
</dbReference>
<organism evidence="7 8">
    <name type="scientific">Symbiochloris irregularis</name>
    <dbReference type="NCBI Taxonomy" id="706552"/>
    <lineage>
        <taxon>Eukaryota</taxon>
        <taxon>Viridiplantae</taxon>
        <taxon>Chlorophyta</taxon>
        <taxon>core chlorophytes</taxon>
        <taxon>Trebouxiophyceae</taxon>
        <taxon>Trebouxiales</taxon>
        <taxon>Trebouxiaceae</taxon>
        <taxon>Symbiochloris</taxon>
    </lineage>
</organism>
<feature type="region of interest" description="Disordered" evidence="5">
    <location>
        <begin position="885"/>
        <end position="904"/>
    </location>
</feature>
<dbReference type="AlphaFoldDB" id="A0AAW1NNW6"/>
<evidence type="ECO:0000256" key="5">
    <source>
        <dbReference type="SAM" id="MobiDB-lite"/>
    </source>
</evidence>
<comment type="subcellular location">
    <subcellularLocation>
        <location evidence="1">Nucleus</location>
    </subcellularLocation>
</comment>
<protein>
    <recommendedName>
        <fullName evidence="6">Importin N-terminal domain-containing protein</fullName>
    </recommendedName>
</protein>
<feature type="region of interest" description="Disordered" evidence="5">
    <location>
        <begin position="283"/>
        <end position="315"/>
    </location>
</feature>
<evidence type="ECO:0000259" key="6">
    <source>
        <dbReference type="PROSITE" id="PS50166"/>
    </source>
</evidence>
<evidence type="ECO:0000256" key="1">
    <source>
        <dbReference type="ARBA" id="ARBA00004123"/>
    </source>
</evidence>
<keyword evidence="8" id="KW-1185">Reference proteome</keyword>
<dbReference type="Pfam" id="PF25758">
    <property type="entry name" value="TPR_IPO11"/>
    <property type="match status" value="1"/>
</dbReference>